<evidence type="ECO:0000256" key="3">
    <source>
        <dbReference type="ARBA" id="ARBA00022576"/>
    </source>
</evidence>
<dbReference type="AlphaFoldDB" id="A0A645DKZ2"/>
<dbReference type="InterPro" id="IPR050596">
    <property type="entry name" value="AspAT/PAT-like"/>
</dbReference>
<dbReference type="GO" id="GO:0008483">
    <property type="term" value="F:transaminase activity"/>
    <property type="evidence" value="ECO:0007669"/>
    <property type="project" value="UniProtKB-KW"/>
</dbReference>
<dbReference type="Pfam" id="PF00155">
    <property type="entry name" value="Aminotran_1_2"/>
    <property type="match status" value="1"/>
</dbReference>
<evidence type="ECO:0000256" key="1">
    <source>
        <dbReference type="ARBA" id="ARBA00001933"/>
    </source>
</evidence>
<dbReference type="SUPFAM" id="SSF53383">
    <property type="entry name" value="PLP-dependent transferases"/>
    <property type="match status" value="1"/>
</dbReference>
<accession>A0A645DKZ2</accession>
<comment type="caution">
    <text evidence="7">The sequence shown here is derived from an EMBL/GenBank/DDBJ whole genome shotgun (WGS) entry which is preliminary data.</text>
</comment>
<dbReference type="EC" id="2.6.1.-" evidence="7"/>
<gene>
    <name evidence="7" type="primary">patA_62</name>
    <name evidence="7" type="ORF">SDC9_136330</name>
</gene>
<dbReference type="GO" id="GO:0006520">
    <property type="term" value="P:amino acid metabolic process"/>
    <property type="evidence" value="ECO:0007669"/>
    <property type="project" value="InterPro"/>
</dbReference>
<keyword evidence="5" id="KW-0663">Pyridoxal phosphate</keyword>
<dbReference type="PANTHER" id="PTHR46383">
    <property type="entry name" value="ASPARTATE AMINOTRANSFERASE"/>
    <property type="match status" value="1"/>
</dbReference>
<dbReference type="InterPro" id="IPR004839">
    <property type="entry name" value="Aminotransferase_I/II_large"/>
</dbReference>
<dbReference type="Gene3D" id="3.90.1150.10">
    <property type="entry name" value="Aspartate Aminotransferase, domain 1"/>
    <property type="match status" value="1"/>
</dbReference>
<dbReference type="EMBL" id="VSSQ01036685">
    <property type="protein sequence ID" value="MPM89222.1"/>
    <property type="molecule type" value="Genomic_DNA"/>
</dbReference>
<evidence type="ECO:0000259" key="6">
    <source>
        <dbReference type="Pfam" id="PF00155"/>
    </source>
</evidence>
<reference evidence="7" key="1">
    <citation type="submission" date="2019-08" db="EMBL/GenBank/DDBJ databases">
        <authorList>
            <person name="Kucharzyk K."/>
            <person name="Murdoch R.W."/>
            <person name="Higgins S."/>
            <person name="Loffler F."/>
        </authorList>
    </citation>
    <scope>NUCLEOTIDE SEQUENCE</scope>
</reference>
<dbReference type="InterPro" id="IPR015422">
    <property type="entry name" value="PyrdxlP-dep_Trfase_small"/>
</dbReference>
<comment type="similarity">
    <text evidence="2">Belongs to the class-I pyridoxal-phosphate-dependent aminotransferase family.</text>
</comment>
<sequence length="173" mass="19411">MFTSYSEFRDRTIVLNGFSKAYAMTGLRLGYITAPAAIISAMNLLHQNVVLCANSTAQYGAIAALKYCQKDVEAMVAEYDARRKIMIDAFKSMNIPIYSPEGAFYVFPCIKETGLTSMEFVEKLLDEENVLVIPGSIFGNSGEGFIRCSYAYSQENLKIALDRIARFITKYRK</sequence>
<keyword evidence="3 7" id="KW-0032">Aminotransferase</keyword>
<evidence type="ECO:0000256" key="2">
    <source>
        <dbReference type="ARBA" id="ARBA00007441"/>
    </source>
</evidence>
<dbReference type="CDD" id="cd00609">
    <property type="entry name" value="AAT_like"/>
    <property type="match status" value="1"/>
</dbReference>
<proteinExistence type="inferred from homology"/>
<dbReference type="GO" id="GO:0030170">
    <property type="term" value="F:pyridoxal phosphate binding"/>
    <property type="evidence" value="ECO:0007669"/>
    <property type="project" value="InterPro"/>
</dbReference>
<protein>
    <submittedName>
        <fullName evidence="7">Putative N-acetyl-LL-diaminopimelate aminotransferase</fullName>
        <ecNumber evidence="7">2.6.1.-</ecNumber>
    </submittedName>
</protein>
<dbReference type="InterPro" id="IPR015424">
    <property type="entry name" value="PyrdxlP-dep_Trfase"/>
</dbReference>
<dbReference type="Gene3D" id="3.40.640.10">
    <property type="entry name" value="Type I PLP-dependent aspartate aminotransferase-like (Major domain)"/>
    <property type="match status" value="1"/>
</dbReference>
<comment type="cofactor">
    <cofactor evidence="1">
        <name>pyridoxal 5'-phosphate</name>
        <dbReference type="ChEBI" id="CHEBI:597326"/>
    </cofactor>
</comment>
<name>A0A645DKZ2_9ZZZZ</name>
<organism evidence="7">
    <name type="scientific">bioreactor metagenome</name>
    <dbReference type="NCBI Taxonomy" id="1076179"/>
    <lineage>
        <taxon>unclassified sequences</taxon>
        <taxon>metagenomes</taxon>
        <taxon>ecological metagenomes</taxon>
    </lineage>
</organism>
<dbReference type="InterPro" id="IPR004838">
    <property type="entry name" value="NHTrfase_class1_PyrdxlP-BS"/>
</dbReference>
<evidence type="ECO:0000256" key="5">
    <source>
        <dbReference type="ARBA" id="ARBA00022898"/>
    </source>
</evidence>
<evidence type="ECO:0000256" key="4">
    <source>
        <dbReference type="ARBA" id="ARBA00022679"/>
    </source>
</evidence>
<keyword evidence="4 7" id="KW-0808">Transferase</keyword>
<feature type="domain" description="Aminotransferase class I/classII large" evidence="6">
    <location>
        <begin position="10"/>
        <end position="164"/>
    </location>
</feature>
<dbReference type="InterPro" id="IPR015421">
    <property type="entry name" value="PyrdxlP-dep_Trfase_major"/>
</dbReference>
<evidence type="ECO:0000313" key="7">
    <source>
        <dbReference type="EMBL" id="MPM89222.1"/>
    </source>
</evidence>
<dbReference type="PROSITE" id="PS00105">
    <property type="entry name" value="AA_TRANSFER_CLASS_1"/>
    <property type="match status" value="1"/>
</dbReference>
<dbReference type="PANTHER" id="PTHR46383:SF3">
    <property type="entry name" value="ASPARTATE AMINOTRANSFERASE-RELATED"/>
    <property type="match status" value="1"/>
</dbReference>